<protein>
    <submittedName>
        <fullName evidence="3">Uncharacterized protein</fullName>
    </submittedName>
</protein>
<dbReference type="GO" id="GO:0019901">
    <property type="term" value="F:protein kinase binding"/>
    <property type="evidence" value="ECO:0007669"/>
    <property type="project" value="TreeGrafter"/>
</dbReference>
<proteinExistence type="predicted"/>
<comment type="caution">
    <text evidence="3">The sequence shown here is derived from an EMBL/GenBank/DDBJ whole genome shotgun (WGS) entry which is preliminary data.</text>
</comment>
<gene>
    <name evidence="3" type="ORF">BN9_110890</name>
</gene>
<feature type="compositionally biased region" description="Basic residues" evidence="2">
    <location>
        <begin position="122"/>
        <end position="139"/>
    </location>
</feature>
<dbReference type="Pfam" id="PF06658">
    <property type="entry name" value="DUF1168"/>
    <property type="match status" value="1"/>
</dbReference>
<feature type="region of interest" description="Disordered" evidence="2">
    <location>
        <begin position="118"/>
        <end position="156"/>
    </location>
</feature>
<evidence type="ECO:0000313" key="4">
    <source>
        <dbReference type="Proteomes" id="UP000053237"/>
    </source>
</evidence>
<dbReference type="InParanoid" id="A0A024GSE3"/>
<sequence>MGRYTTVQTYTDQDAKVATISYSVETSVESKEPNALASKNANEKAPKDVKNSDERFHFNRVDNVLGSSAGAGSGEFHVYRASRRREMERVAKMEKEHQRKVEEEEFERKRLQNIAEFESRAQKKAKRRRLRKDRAKNRQVKQSVPGDSTKQHDDQLTDVIDEQNCKKTIKQNGTAEDELLLISKDDPSSVEIIELGSTLVT</sequence>
<dbReference type="GO" id="GO:0004860">
    <property type="term" value="F:protein kinase inhibitor activity"/>
    <property type="evidence" value="ECO:0007669"/>
    <property type="project" value="TreeGrafter"/>
</dbReference>
<name>A0A024GSE3_9STRA</name>
<evidence type="ECO:0000256" key="2">
    <source>
        <dbReference type="SAM" id="MobiDB-lite"/>
    </source>
</evidence>
<keyword evidence="4" id="KW-1185">Reference proteome</keyword>
<dbReference type="EMBL" id="CAIX01000331">
    <property type="protein sequence ID" value="CCI49714.1"/>
    <property type="molecule type" value="Genomic_DNA"/>
</dbReference>
<reference evidence="3 4" key="1">
    <citation type="submission" date="2012-05" db="EMBL/GenBank/DDBJ databases">
        <title>Recombination and specialization in a pathogen metapopulation.</title>
        <authorList>
            <person name="Gardiner A."/>
            <person name="Kemen E."/>
            <person name="Schultz-Larsen T."/>
            <person name="MacLean D."/>
            <person name="Van Oosterhout C."/>
            <person name="Jones J.D.G."/>
        </authorList>
    </citation>
    <scope>NUCLEOTIDE SEQUENCE [LARGE SCALE GENOMIC DNA]</scope>
    <source>
        <strain evidence="3 4">Ac Nc2</strain>
    </source>
</reference>
<dbReference type="InterPro" id="IPR009548">
    <property type="entry name" value="Prkrip1"/>
</dbReference>
<feature type="coiled-coil region" evidence="1">
    <location>
        <begin position="83"/>
        <end position="114"/>
    </location>
</feature>
<organism evidence="3 4">
    <name type="scientific">Albugo candida</name>
    <dbReference type="NCBI Taxonomy" id="65357"/>
    <lineage>
        <taxon>Eukaryota</taxon>
        <taxon>Sar</taxon>
        <taxon>Stramenopiles</taxon>
        <taxon>Oomycota</taxon>
        <taxon>Peronosporomycetes</taxon>
        <taxon>Albuginales</taxon>
        <taxon>Albuginaceae</taxon>
        <taxon>Albugo</taxon>
    </lineage>
</organism>
<dbReference type="STRING" id="65357.A0A024GSE3"/>
<accession>A0A024GSE3</accession>
<dbReference type="PANTHER" id="PTHR13507">
    <property type="entry name" value="PRKR-INTERACTING PROTEIN 1"/>
    <property type="match status" value="1"/>
</dbReference>
<keyword evidence="1" id="KW-0175">Coiled coil</keyword>
<dbReference type="PANTHER" id="PTHR13507:SF0">
    <property type="entry name" value="PRKR-INTERACTING PROTEIN 1"/>
    <property type="match status" value="1"/>
</dbReference>
<dbReference type="GO" id="GO:0003725">
    <property type="term" value="F:double-stranded RNA binding"/>
    <property type="evidence" value="ECO:0007669"/>
    <property type="project" value="InterPro"/>
</dbReference>
<evidence type="ECO:0000256" key="1">
    <source>
        <dbReference type="SAM" id="Coils"/>
    </source>
</evidence>
<feature type="compositionally biased region" description="Basic and acidic residues" evidence="2">
    <location>
        <begin position="41"/>
        <end position="55"/>
    </location>
</feature>
<dbReference type="OrthoDB" id="10067079at2759"/>
<feature type="region of interest" description="Disordered" evidence="2">
    <location>
        <begin position="26"/>
        <end position="55"/>
    </location>
</feature>
<dbReference type="AlphaFoldDB" id="A0A024GSE3"/>
<dbReference type="Proteomes" id="UP000053237">
    <property type="component" value="Unassembled WGS sequence"/>
</dbReference>
<evidence type="ECO:0000313" key="3">
    <source>
        <dbReference type="EMBL" id="CCI49714.1"/>
    </source>
</evidence>
<dbReference type="GO" id="GO:0005730">
    <property type="term" value="C:nucleolus"/>
    <property type="evidence" value="ECO:0007669"/>
    <property type="project" value="TreeGrafter"/>
</dbReference>